<accession>A0A6J8B3W1</accession>
<proteinExistence type="predicted"/>
<reference evidence="2 3" key="1">
    <citation type="submission" date="2020-06" db="EMBL/GenBank/DDBJ databases">
        <authorList>
            <person name="Li R."/>
            <person name="Bekaert M."/>
        </authorList>
    </citation>
    <scope>NUCLEOTIDE SEQUENCE [LARGE SCALE GENOMIC DNA]</scope>
    <source>
        <strain evidence="3">wild</strain>
    </source>
</reference>
<organism evidence="2 3">
    <name type="scientific">Mytilus coruscus</name>
    <name type="common">Sea mussel</name>
    <dbReference type="NCBI Taxonomy" id="42192"/>
    <lineage>
        <taxon>Eukaryota</taxon>
        <taxon>Metazoa</taxon>
        <taxon>Spiralia</taxon>
        <taxon>Lophotrochozoa</taxon>
        <taxon>Mollusca</taxon>
        <taxon>Bivalvia</taxon>
        <taxon>Autobranchia</taxon>
        <taxon>Pteriomorphia</taxon>
        <taxon>Mytilida</taxon>
        <taxon>Mytiloidea</taxon>
        <taxon>Mytilidae</taxon>
        <taxon>Mytilinae</taxon>
        <taxon>Mytilus</taxon>
    </lineage>
</organism>
<dbReference type="Proteomes" id="UP000507470">
    <property type="component" value="Unassembled WGS sequence"/>
</dbReference>
<evidence type="ECO:0000256" key="1">
    <source>
        <dbReference type="SAM" id="MobiDB-lite"/>
    </source>
</evidence>
<feature type="compositionally biased region" description="Basic and acidic residues" evidence="1">
    <location>
        <begin position="30"/>
        <end position="39"/>
    </location>
</feature>
<evidence type="ECO:0000313" key="3">
    <source>
        <dbReference type="Proteomes" id="UP000507470"/>
    </source>
</evidence>
<protein>
    <submittedName>
        <fullName evidence="2">Uncharacterized protein</fullName>
    </submittedName>
</protein>
<sequence>MLTVATMAKYQLVGQTLGLATQQDRLENVQRNPHQDHQSLSHSYQGDHQRRHQASYNLKNRLHDSELPSLPTPPSPERSPGPTPPRNPIDRPSTSRDLISIVANVPPKTSEFEIKIPEGLRASKTQVHHNTSLLLQIVKKTDVQQTVDADNDDNKLPVLPIKTMVQLEGVENALKVDTTKNLLSQLENTVAAKNLRTKNLKIQLKIGCVLDLTEKMDESRGGKERIK</sequence>
<feature type="region of interest" description="Disordered" evidence="1">
    <location>
        <begin position="30"/>
        <end position="96"/>
    </location>
</feature>
<evidence type="ECO:0000313" key="2">
    <source>
        <dbReference type="EMBL" id="CAC5376633.1"/>
    </source>
</evidence>
<name>A0A6J8B3W1_MYTCO</name>
<keyword evidence="3" id="KW-1185">Reference proteome</keyword>
<gene>
    <name evidence="2" type="ORF">MCOR_13200</name>
</gene>
<dbReference type="AlphaFoldDB" id="A0A6J8B3W1"/>
<feature type="compositionally biased region" description="Pro residues" evidence="1">
    <location>
        <begin position="70"/>
        <end position="87"/>
    </location>
</feature>
<dbReference type="OrthoDB" id="6155098at2759"/>
<dbReference type="EMBL" id="CACVKT020002230">
    <property type="protein sequence ID" value="CAC5376633.1"/>
    <property type="molecule type" value="Genomic_DNA"/>
</dbReference>